<reference evidence="1" key="1">
    <citation type="submission" date="2021-06" db="EMBL/GenBank/DDBJ databases">
        <authorList>
            <person name="Kallberg Y."/>
            <person name="Tangrot J."/>
            <person name="Rosling A."/>
        </authorList>
    </citation>
    <scope>NUCLEOTIDE SEQUENCE</scope>
    <source>
        <strain evidence="1">AU212A</strain>
    </source>
</reference>
<evidence type="ECO:0000313" key="1">
    <source>
        <dbReference type="EMBL" id="CAG8658151.1"/>
    </source>
</evidence>
<gene>
    <name evidence="1" type="ORF">SCALOS_LOCUS8927</name>
</gene>
<feature type="non-terminal residue" evidence="1">
    <location>
        <position position="90"/>
    </location>
</feature>
<proteinExistence type="predicted"/>
<protein>
    <submittedName>
        <fullName evidence="1">9299_t:CDS:1</fullName>
    </submittedName>
</protein>
<dbReference type="EMBL" id="CAJVPM010025493">
    <property type="protein sequence ID" value="CAG8658151.1"/>
    <property type="molecule type" value="Genomic_DNA"/>
</dbReference>
<sequence>RSTFDNGSNNARAGIGVFWKKNDSKNLSERLPGSEQTNNHLFVKMKRLIENRIGTIKFIHIRGHQGNYDNEQVDRLAKQGLLKEFVKEVE</sequence>
<accession>A0ACA9NHP8</accession>
<name>A0ACA9NHP8_9GLOM</name>
<evidence type="ECO:0000313" key="2">
    <source>
        <dbReference type="Proteomes" id="UP000789860"/>
    </source>
</evidence>
<comment type="caution">
    <text evidence="1">The sequence shown here is derived from an EMBL/GenBank/DDBJ whole genome shotgun (WGS) entry which is preliminary data.</text>
</comment>
<keyword evidence="2" id="KW-1185">Reference proteome</keyword>
<feature type="non-terminal residue" evidence="1">
    <location>
        <position position="1"/>
    </location>
</feature>
<organism evidence="1 2">
    <name type="scientific">Scutellospora calospora</name>
    <dbReference type="NCBI Taxonomy" id="85575"/>
    <lineage>
        <taxon>Eukaryota</taxon>
        <taxon>Fungi</taxon>
        <taxon>Fungi incertae sedis</taxon>
        <taxon>Mucoromycota</taxon>
        <taxon>Glomeromycotina</taxon>
        <taxon>Glomeromycetes</taxon>
        <taxon>Diversisporales</taxon>
        <taxon>Gigasporaceae</taxon>
        <taxon>Scutellospora</taxon>
    </lineage>
</organism>
<dbReference type="Proteomes" id="UP000789860">
    <property type="component" value="Unassembled WGS sequence"/>
</dbReference>